<dbReference type="InterPro" id="IPR032710">
    <property type="entry name" value="NTF2-like_dom_sf"/>
</dbReference>
<gene>
    <name evidence="1" type="ORF">SAMN06265219_11255</name>
</gene>
<protein>
    <submittedName>
        <fullName evidence="1">Uncharacterized protein</fullName>
    </submittedName>
</protein>
<dbReference type="Gene3D" id="3.10.450.50">
    <property type="match status" value="1"/>
</dbReference>
<accession>A0A521EJR5</accession>
<sequence length="243" mass="28471">MLLPLLGWAQPDFEDLQQQWLDILNKGEDVSEFYWTNEYQVFAELKVGEAQRIMDVVNSNENKLPGSYQQTDIFRHDEDRYVTVGDLYNEEDEILLVTGWRNTENGWKKEVDMYFSPEEETGNSFEMVKAKLDERRQEWIKLANAHNPQKHVDELYTQETVYLANGSKSEGRQEVADRYYFMKNPNYEIGISKTKLWNIAEGHVLETGRYYVGGDYDADGGVYVVLWELTGAGKWQVKLDFNF</sequence>
<dbReference type="EMBL" id="FXTP01000012">
    <property type="protein sequence ID" value="SMO83380.1"/>
    <property type="molecule type" value="Genomic_DNA"/>
</dbReference>
<dbReference type="AlphaFoldDB" id="A0A521EJR5"/>
<reference evidence="1 2" key="1">
    <citation type="submission" date="2017-05" db="EMBL/GenBank/DDBJ databases">
        <authorList>
            <person name="Varghese N."/>
            <person name="Submissions S."/>
        </authorList>
    </citation>
    <scope>NUCLEOTIDE SEQUENCE [LARGE SCALE GENOMIC DNA]</scope>
    <source>
        <strain evidence="1 2">DSM 21985</strain>
    </source>
</reference>
<name>A0A521EJR5_9BACT</name>
<evidence type="ECO:0000313" key="1">
    <source>
        <dbReference type="EMBL" id="SMO83380.1"/>
    </source>
</evidence>
<organism evidence="1 2">
    <name type="scientific">Gracilimonas mengyeensis</name>
    <dbReference type="NCBI Taxonomy" id="1302730"/>
    <lineage>
        <taxon>Bacteria</taxon>
        <taxon>Pseudomonadati</taxon>
        <taxon>Balneolota</taxon>
        <taxon>Balneolia</taxon>
        <taxon>Balneolales</taxon>
        <taxon>Balneolaceae</taxon>
        <taxon>Gracilimonas</taxon>
    </lineage>
</organism>
<dbReference type="SUPFAM" id="SSF54427">
    <property type="entry name" value="NTF2-like"/>
    <property type="match status" value="1"/>
</dbReference>
<dbReference type="Proteomes" id="UP000317557">
    <property type="component" value="Unassembled WGS sequence"/>
</dbReference>
<proteinExistence type="predicted"/>
<keyword evidence="2" id="KW-1185">Reference proteome</keyword>
<evidence type="ECO:0000313" key="2">
    <source>
        <dbReference type="Proteomes" id="UP000317557"/>
    </source>
</evidence>